<dbReference type="AlphaFoldDB" id="A0A916YWN6"/>
<name>A0A916YWN6_9BACT</name>
<feature type="region of interest" description="Disordered" evidence="1">
    <location>
        <begin position="155"/>
        <end position="246"/>
    </location>
</feature>
<comment type="caution">
    <text evidence="2">The sequence shown here is derived from an EMBL/GenBank/DDBJ whole genome shotgun (WGS) entry which is preliminary data.</text>
</comment>
<dbReference type="EMBL" id="BMKK01000006">
    <property type="protein sequence ID" value="GGD64176.1"/>
    <property type="molecule type" value="Genomic_DNA"/>
</dbReference>
<evidence type="ECO:0000313" key="2">
    <source>
        <dbReference type="EMBL" id="GGD64176.1"/>
    </source>
</evidence>
<dbReference type="RefSeq" id="WP_188766949.1">
    <property type="nucleotide sequence ID" value="NZ_BMKK01000006.1"/>
</dbReference>
<proteinExistence type="predicted"/>
<accession>A0A916YWN6</accession>
<evidence type="ECO:0000313" key="3">
    <source>
        <dbReference type="Proteomes" id="UP000609064"/>
    </source>
</evidence>
<feature type="region of interest" description="Disordered" evidence="1">
    <location>
        <begin position="36"/>
        <end position="55"/>
    </location>
</feature>
<feature type="compositionally biased region" description="Basic and acidic residues" evidence="1">
    <location>
        <begin position="155"/>
        <end position="177"/>
    </location>
</feature>
<sequence length="246" mass="28457">MDTQDQNSAAQNKYPPAYAHIEHKVRDAVEKIRQFDERIQNTPNDRGPDLSYNPPSFMKSRQLGSRDAMISSLEKAKAQLKAETWKEIEHDLKDKKSTLAKQTRDMAREEIYPNIYQSMDETHKKEHQLKGKDIDQSQDFMSAALTNARAKWIDKEQNNLSEKSTDTKQGRDIDESQNRMSAMVAQYKQKNSLDRESVLQKELPVEQNNNVSVSVKFSQSLNYNKTTEKADRNMTPSKDKESPDRD</sequence>
<feature type="compositionally biased region" description="Polar residues" evidence="1">
    <location>
        <begin position="206"/>
        <end position="225"/>
    </location>
</feature>
<feature type="region of interest" description="Disordered" evidence="1">
    <location>
        <begin position="1"/>
        <end position="22"/>
    </location>
</feature>
<organism evidence="2 3">
    <name type="scientific">Emticicia aquatilis</name>
    <dbReference type="NCBI Taxonomy" id="1537369"/>
    <lineage>
        <taxon>Bacteria</taxon>
        <taxon>Pseudomonadati</taxon>
        <taxon>Bacteroidota</taxon>
        <taxon>Cytophagia</taxon>
        <taxon>Cytophagales</taxon>
        <taxon>Leadbetterellaceae</taxon>
        <taxon>Emticicia</taxon>
    </lineage>
</organism>
<reference evidence="2" key="2">
    <citation type="submission" date="2020-09" db="EMBL/GenBank/DDBJ databases">
        <authorList>
            <person name="Sun Q."/>
            <person name="Zhou Y."/>
        </authorList>
    </citation>
    <scope>NUCLEOTIDE SEQUENCE</scope>
    <source>
        <strain evidence="2">CGMCC 1.15958</strain>
    </source>
</reference>
<dbReference type="Proteomes" id="UP000609064">
    <property type="component" value="Unassembled WGS sequence"/>
</dbReference>
<evidence type="ECO:0000256" key="1">
    <source>
        <dbReference type="SAM" id="MobiDB-lite"/>
    </source>
</evidence>
<protein>
    <submittedName>
        <fullName evidence="2">Uncharacterized protein</fullName>
    </submittedName>
</protein>
<reference evidence="2" key="1">
    <citation type="journal article" date="2014" name="Int. J. Syst. Evol. Microbiol.">
        <title>Complete genome sequence of Corynebacterium casei LMG S-19264T (=DSM 44701T), isolated from a smear-ripened cheese.</title>
        <authorList>
            <consortium name="US DOE Joint Genome Institute (JGI-PGF)"/>
            <person name="Walter F."/>
            <person name="Albersmeier A."/>
            <person name="Kalinowski J."/>
            <person name="Ruckert C."/>
        </authorList>
    </citation>
    <scope>NUCLEOTIDE SEQUENCE</scope>
    <source>
        <strain evidence="2">CGMCC 1.15958</strain>
    </source>
</reference>
<feature type="compositionally biased region" description="Basic and acidic residues" evidence="1">
    <location>
        <begin position="226"/>
        <end position="246"/>
    </location>
</feature>
<gene>
    <name evidence="2" type="ORF">GCM10011514_30150</name>
</gene>
<keyword evidence="3" id="KW-1185">Reference proteome</keyword>
<feature type="compositionally biased region" description="Polar residues" evidence="1">
    <location>
        <begin position="1"/>
        <end position="11"/>
    </location>
</feature>